<keyword evidence="1" id="KW-1133">Transmembrane helix</keyword>
<keyword evidence="1" id="KW-0472">Membrane</keyword>
<gene>
    <name evidence="2" type="ORF">LCGC14_2630880</name>
</gene>
<dbReference type="EMBL" id="LAZR01045124">
    <property type="protein sequence ID" value="KKK99627.1"/>
    <property type="molecule type" value="Genomic_DNA"/>
</dbReference>
<evidence type="ECO:0000313" key="2">
    <source>
        <dbReference type="EMBL" id="KKK99627.1"/>
    </source>
</evidence>
<feature type="transmembrane region" description="Helical" evidence="1">
    <location>
        <begin position="75"/>
        <end position="93"/>
    </location>
</feature>
<dbReference type="AlphaFoldDB" id="A0A0F9A072"/>
<comment type="caution">
    <text evidence="2">The sequence shown here is derived from an EMBL/GenBank/DDBJ whole genome shotgun (WGS) entry which is preliminary data.</text>
</comment>
<keyword evidence="1" id="KW-0812">Transmembrane</keyword>
<evidence type="ECO:0000256" key="1">
    <source>
        <dbReference type="SAM" id="Phobius"/>
    </source>
</evidence>
<accession>A0A0F9A072</accession>
<reference evidence="2" key="1">
    <citation type="journal article" date="2015" name="Nature">
        <title>Complex archaea that bridge the gap between prokaryotes and eukaryotes.</title>
        <authorList>
            <person name="Spang A."/>
            <person name="Saw J.H."/>
            <person name="Jorgensen S.L."/>
            <person name="Zaremba-Niedzwiedzka K."/>
            <person name="Martijn J."/>
            <person name="Lind A.E."/>
            <person name="van Eijk R."/>
            <person name="Schleper C."/>
            <person name="Guy L."/>
            <person name="Ettema T.J."/>
        </authorList>
    </citation>
    <scope>NUCLEOTIDE SEQUENCE</scope>
</reference>
<organism evidence="2">
    <name type="scientific">marine sediment metagenome</name>
    <dbReference type="NCBI Taxonomy" id="412755"/>
    <lineage>
        <taxon>unclassified sequences</taxon>
        <taxon>metagenomes</taxon>
        <taxon>ecological metagenomes</taxon>
    </lineage>
</organism>
<protein>
    <submittedName>
        <fullName evidence="2">Uncharacterized protein</fullName>
    </submittedName>
</protein>
<proteinExistence type="predicted"/>
<feature type="non-terminal residue" evidence="2">
    <location>
        <position position="110"/>
    </location>
</feature>
<name>A0A0F9A072_9ZZZZ</name>
<sequence length="110" mass="12784">MGHLQGELLDVITKKLHKYKASAVEQDESLIRFYASYFRAVLNTNPLCGIVRCDIWVADEGSRLRMDYRVDFTQHYLIALAMTIFMGLGMLFLHRWPVSSLAILPVFWIF</sequence>